<dbReference type="AlphaFoldDB" id="A0A918NYU4"/>
<comment type="caution">
    <text evidence="1">The sequence shown here is derived from an EMBL/GenBank/DDBJ whole genome shotgun (WGS) entry which is preliminary data.</text>
</comment>
<reference evidence="1" key="1">
    <citation type="journal article" date="2014" name="Int. J. Syst. Evol. Microbiol.">
        <title>Complete genome sequence of Corynebacterium casei LMG S-19264T (=DSM 44701T), isolated from a smear-ripened cheese.</title>
        <authorList>
            <consortium name="US DOE Joint Genome Institute (JGI-PGF)"/>
            <person name="Walter F."/>
            <person name="Albersmeier A."/>
            <person name="Kalinowski J."/>
            <person name="Ruckert C."/>
        </authorList>
    </citation>
    <scope>NUCLEOTIDE SEQUENCE</scope>
    <source>
        <strain evidence="1">JCM 4790</strain>
    </source>
</reference>
<evidence type="ECO:0000313" key="1">
    <source>
        <dbReference type="EMBL" id="GGY05103.1"/>
    </source>
</evidence>
<dbReference type="Proteomes" id="UP000619244">
    <property type="component" value="Unassembled WGS sequence"/>
</dbReference>
<dbReference type="RefSeq" id="WP_190194204.1">
    <property type="nucleotide sequence ID" value="NZ_BMVU01000055.1"/>
</dbReference>
<gene>
    <name evidence="1" type="ORF">GCM10010358_68110</name>
</gene>
<protein>
    <submittedName>
        <fullName evidence="1">Uncharacterized protein</fullName>
    </submittedName>
</protein>
<keyword evidence="2" id="KW-1185">Reference proteome</keyword>
<sequence>MSAKRPFFVVGRSNGSQFDVWHTEEAPADPMERNELHEEYRIDALEESASVTLVYAHSEEEARRTVRAEVREAAIRGHIDIAAGRAGRAARRRIQSRRTVQHYRR</sequence>
<evidence type="ECO:0000313" key="2">
    <source>
        <dbReference type="Proteomes" id="UP000619244"/>
    </source>
</evidence>
<dbReference type="EMBL" id="BMVU01000055">
    <property type="protein sequence ID" value="GGY05103.1"/>
    <property type="molecule type" value="Genomic_DNA"/>
</dbReference>
<organism evidence="1 2">
    <name type="scientific">Streptomyces minutiscleroticus</name>
    <dbReference type="NCBI Taxonomy" id="68238"/>
    <lineage>
        <taxon>Bacteria</taxon>
        <taxon>Bacillati</taxon>
        <taxon>Actinomycetota</taxon>
        <taxon>Actinomycetes</taxon>
        <taxon>Kitasatosporales</taxon>
        <taxon>Streptomycetaceae</taxon>
        <taxon>Streptomyces</taxon>
    </lineage>
</organism>
<name>A0A918NYU4_9ACTN</name>
<reference evidence="1" key="2">
    <citation type="submission" date="2020-09" db="EMBL/GenBank/DDBJ databases">
        <authorList>
            <person name="Sun Q."/>
            <person name="Ohkuma M."/>
        </authorList>
    </citation>
    <scope>NUCLEOTIDE SEQUENCE</scope>
    <source>
        <strain evidence="1">JCM 4790</strain>
    </source>
</reference>
<accession>A0A918NYU4</accession>
<proteinExistence type="predicted"/>